<evidence type="ECO:0000313" key="2">
    <source>
        <dbReference type="Proteomes" id="UP001152049"/>
    </source>
</evidence>
<dbReference type="PANTHER" id="PTHR30336">
    <property type="entry name" value="INNER MEMBRANE PROTEIN, PROBABLE PERMEASE"/>
    <property type="match status" value="1"/>
</dbReference>
<dbReference type="InterPro" id="IPR051599">
    <property type="entry name" value="Cell_Envelope_Assoc"/>
</dbReference>
<organism evidence="1 2">
    <name type="scientific">Fusarium torreyae</name>
    <dbReference type="NCBI Taxonomy" id="1237075"/>
    <lineage>
        <taxon>Eukaryota</taxon>
        <taxon>Fungi</taxon>
        <taxon>Dikarya</taxon>
        <taxon>Ascomycota</taxon>
        <taxon>Pezizomycotina</taxon>
        <taxon>Sordariomycetes</taxon>
        <taxon>Hypocreomycetidae</taxon>
        <taxon>Hypocreales</taxon>
        <taxon>Nectriaceae</taxon>
        <taxon>Fusarium</taxon>
    </lineage>
</organism>
<proteinExistence type="predicted"/>
<gene>
    <name evidence="1" type="ORF">NW762_006839</name>
</gene>
<dbReference type="AlphaFoldDB" id="A0A9W8RZW1"/>
<dbReference type="PANTHER" id="PTHR30336:SF20">
    <property type="entry name" value="DUF218 DOMAIN-CONTAINING PROTEIN"/>
    <property type="match status" value="1"/>
</dbReference>
<dbReference type="OrthoDB" id="17725at2759"/>
<sequence>MAISQEDVCRAADAANTISEFVAYEQVHTLTDLRKGLLESSTTTRQQTSQSVQTSVGVVVLCASAVLSTAESVMSMMTRLAETTENGSVVLVLCGGIGHSTQLMHDAVARHPEYSRIANQVHGQPEARILEVISKEFFNLRVGNDDQRLTDNGPKQKFTILVEDTSTNCALNAKNTREILDAHGYETPHSIVVSQDPTMCRRTVAAFEQVYADKMDEAPVLACWPTFVPKVAPKESTIVEQADSLASCLRFDLPEWQDSRKDGLWGMDRFMSLLVGEIPRMRDDENGYGPQGKGSIAHVDIPQSVEEAWKTLCALLGQSGR</sequence>
<dbReference type="Gene3D" id="3.40.50.620">
    <property type="entry name" value="HUPs"/>
    <property type="match status" value="1"/>
</dbReference>
<accession>A0A9W8RZW1</accession>
<comment type="caution">
    <text evidence="1">The sequence shown here is derived from an EMBL/GenBank/DDBJ whole genome shotgun (WGS) entry which is preliminary data.</text>
</comment>
<evidence type="ECO:0008006" key="3">
    <source>
        <dbReference type="Google" id="ProtNLM"/>
    </source>
</evidence>
<dbReference type="GO" id="GO:0005886">
    <property type="term" value="C:plasma membrane"/>
    <property type="evidence" value="ECO:0007669"/>
    <property type="project" value="TreeGrafter"/>
</dbReference>
<reference evidence="1" key="1">
    <citation type="submission" date="2022-09" db="EMBL/GenBank/DDBJ databases">
        <title>Fusarium specimens isolated from Avocado Roots.</title>
        <authorList>
            <person name="Stajich J."/>
            <person name="Roper C."/>
            <person name="Heimlech-Rivalta G."/>
        </authorList>
    </citation>
    <scope>NUCLEOTIDE SEQUENCE</scope>
    <source>
        <strain evidence="1">CF00136</strain>
    </source>
</reference>
<dbReference type="Gene3D" id="1.10.3620.10">
    <property type="entry name" value="YdcF like domain"/>
    <property type="match status" value="1"/>
</dbReference>
<keyword evidence="2" id="KW-1185">Reference proteome</keyword>
<evidence type="ECO:0000313" key="1">
    <source>
        <dbReference type="EMBL" id="KAJ4261416.1"/>
    </source>
</evidence>
<name>A0A9W8RZW1_9HYPO</name>
<dbReference type="EMBL" id="JAOQAZ010000012">
    <property type="protein sequence ID" value="KAJ4261416.1"/>
    <property type="molecule type" value="Genomic_DNA"/>
</dbReference>
<dbReference type="Proteomes" id="UP001152049">
    <property type="component" value="Unassembled WGS sequence"/>
</dbReference>
<dbReference type="InterPro" id="IPR014729">
    <property type="entry name" value="Rossmann-like_a/b/a_fold"/>
</dbReference>
<protein>
    <recommendedName>
        <fullName evidence="3">DUF218 domain-containing protein</fullName>
    </recommendedName>
</protein>